<dbReference type="Proteomes" id="UP000502608">
    <property type="component" value="Plasmid pPN3F2_1"/>
</dbReference>
<protein>
    <submittedName>
        <fullName evidence="1">Uncharacterized protein</fullName>
    </submittedName>
</protein>
<gene>
    <name evidence="1" type="ORF">HBH39_18490</name>
</gene>
<dbReference type="RefSeq" id="WP_167680292.1">
    <property type="nucleotide sequence ID" value="NZ_CP050314.1"/>
</dbReference>
<reference evidence="1 2" key="1">
    <citation type="submission" date="2020-03" db="EMBL/GenBank/DDBJ databases">
        <title>Complete genome sequence of Shewanella sp.</title>
        <authorList>
            <person name="Kim Y.-S."/>
            <person name="Kim S.-J."/>
            <person name="Jung H.-K."/>
            <person name="Kim K.-H."/>
        </authorList>
    </citation>
    <scope>NUCLEOTIDE SEQUENCE [LARGE SCALE GENOMIC DNA]</scope>
    <source>
        <strain evidence="1 2">PN3F2</strain>
        <plasmid evidence="1 2">pPN3F2_1</plasmid>
    </source>
</reference>
<dbReference type="AlphaFoldDB" id="A0A6G9QRN4"/>
<keyword evidence="1" id="KW-0614">Plasmid</keyword>
<evidence type="ECO:0000313" key="2">
    <source>
        <dbReference type="Proteomes" id="UP000502608"/>
    </source>
</evidence>
<dbReference type="EMBL" id="CP050314">
    <property type="protein sequence ID" value="QIR16461.1"/>
    <property type="molecule type" value="Genomic_DNA"/>
</dbReference>
<dbReference type="KEGG" id="saes:HBH39_18490"/>
<organism evidence="1 2">
    <name type="scientific">Shewanella aestuarii</name>
    <dbReference type="NCBI Taxonomy" id="1028752"/>
    <lineage>
        <taxon>Bacteria</taxon>
        <taxon>Pseudomonadati</taxon>
        <taxon>Pseudomonadota</taxon>
        <taxon>Gammaproteobacteria</taxon>
        <taxon>Alteromonadales</taxon>
        <taxon>Shewanellaceae</taxon>
        <taxon>Shewanella</taxon>
    </lineage>
</organism>
<name>A0A6G9QRN4_9GAMM</name>
<accession>A0A6G9QRN4</accession>
<sequence length="181" mass="21436">MSKYDEYVIRHKHVQCVNSATIEPFVKYGVEYIDVNYSLPNRQCYTRTFDSIKEAIAFANKFDLAAHIRLQQQQQHQTLASKSNAEIQRQALNGRTIFEYIDEEFVVNKQRIKRARYANEQDKVSILERHARTLRNAVWDVEDNANLAWNEQDYSLFKPNPLFPTINNVMYNYFLLHKKVA</sequence>
<evidence type="ECO:0000313" key="1">
    <source>
        <dbReference type="EMBL" id="QIR16461.1"/>
    </source>
</evidence>
<keyword evidence="2" id="KW-1185">Reference proteome</keyword>
<geneLocation type="plasmid" evidence="1 2">
    <name>pPN3F2_1</name>
</geneLocation>
<proteinExistence type="predicted"/>